<evidence type="ECO:0000313" key="2">
    <source>
        <dbReference type="Proteomes" id="UP000237271"/>
    </source>
</evidence>
<comment type="caution">
    <text evidence="1">The sequence shown here is derived from an EMBL/GenBank/DDBJ whole genome shotgun (WGS) entry which is preliminary data.</text>
</comment>
<organism evidence="1 2">
    <name type="scientific">Phytophthora palmivora</name>
    <dbReference type="NCBI Taxonomy" id="4796"/>
    <lineage>
        <taxon>Eukaryota</taxon>
        <taxon>Sar</taxon>
        <taxon>Stramenopiles</taxon>
        <taxon>Oomycota</taxon>
        <taxon>Peronosporomycetes</taxon>
        <taxon>Peronosporales</taxon>
        <taxon>Peronosporaceae</taxon>
        <taxon>Phytophthora</taxon>
    </lineage>
</organism>
<sequence length="107" mass="11591">MVFMDGMKVVPSHTRLFRVRMHTMEEEIQIAIQAEYSHNQACTPTSRWQGHNVSTGAAQGAQETGASTGSVLMELGTVVQSAIGCYGWGSSCNVPALREGKGRTFQT</sequence>
<name>A0A2P4XJJ1_9STRA</name>
<dbReference type="OrthoDB" id="8034694at2759"/>
<dbReference type="AlphaFoldDB" id="A0A2P4XJJ1"/>
<evidence type="ECO:0000313" key="1">
    <source>
        <dbReference type="EMBL" id="POM65649.1"/>
    </source>
</evidence>
<dbReference type="EMBL" id="NCKW01010013">
    <property type="protein sequence ID" value="POM65649.1"/>
    <property type="molecule type" value="Genomic_DNA"/>
</dbReference>
<reference evidence="1 2" key="1">
    <citation type="journal article" date="2017" name="Genome Biol. Evol.">
        <title>Phytophthora megakarya and P. palmivora, closely related causal agents of cacao black pod rot, underwent increases in genome sizes and gene numbers by different mechanisms.</title>
        <authorList>
            <person name="Ali S.S."/>
            <person name="Shao J."/>
            <person name="Lary D.J."/>
            <person name="Kronmiller B."/>
            <person name="Shen D."/>
            <person name="Strem M.D."/>
            <person name="Amoako-Attah I."/>
            <person name="Akrofi A.Y."/>
            <person name="Begoude B.A."/>
            <person name="Ten Hoopen G.M."/>
            <person name="Coulibaly K."/>
            <person name="Kebe B.I."/>
            <person name="Melnick R.L."/>
            <person name="Guiltinan M.J."/>
            <person name="Tyler B.M."/>
            <person name="Meinhardt L.W."/>
            <person name="Bailey B.A."/>
        </authorList>
    </citation>
    <scope>NUCLEOTIDE SEQUENCE [LARGE SCALE GENOMIC DNA]</scope>
    <source>
        <strain evidence="2">sbr112.9</strain>
    </source>
</reference>
<dbReference type="Proteomes" id="UP000237271">
    <property type="component" value="Unassembled WGS sequence"/>
</dbReference>
<keyword evidence="2" id="KW-1185">Reference proteome</keyword>
<gene>
    <name evidence="1" type="ORF">PHPALM_18603</name>
</gene>
<proteinExistence type="predicted"/>
<accession>A0A2P4XJJ1</accession>
<protein>
    <submittedName>
        <fullName evidence="1">Gag protein</fullName>
    </submittedName>
</protein>